<dbReference type="InterPro" id="IPR002893">
    <property type="entry name" value="Znf_MYND"/>
</dbReference>
<keyword evidence="7" id="KW-1185">Reference proteome</keyword>
<evidence type="ECO:0000256" key="4">
    <source>
        <dbReference type="PROSITE-ProRule" id="PRU00134"/>
    </source>
</evidence>
<dbReference type="InterPro" id="IPR050869">
    <property type="entry name" value="H3K4_H4K5_MeTrfase"/>
</dbReference>
<dbReference type="Gene3D" id="6.10.140.2220">
    <property type="match status" value="1"/>
</dbReference>
<sequence length="247" mass="28359">MIPNLVEELPFAYVVDSELTDFVCSACMKRSPTPLSRCSKCKFSHYCGSRCQRSAWHDHKNECSFLIKVQPRVPSTMVRLISRIIMKLNVADSPVAFNGRRFGDLVTHEDDIKEDNEKSEFVITVAHILRDYIGEENLCTVPALTQIFGKVITNVFTISDEDLRTIGLGLYLGLSRLDHSCRPDAFVLFEGRKAILRSVEPDQLVYSDELRIAYCDLLERKAVRQKQLREQFYFECDCPRCTMDESV</sequence>
<evidence type="ECO:0000256" key="3">
    <source>
        <dbReference type="ARBA" id="ARBA00022833"/>
    </source>
</evidence>
<dbReference type="Gene3D" id="2.170.270.10">
    <property type="entry name" value="SET domain"/>
    <property type="match status" value="1"/>
</dbReference>
<dbReference type="Pfam" id="PF01753">
    <property type="entry name" value="zf-MYND"/>
    <property type="match status" value="1"/>
</dbReference>
<dbReference type="SUPFAM" id="SSF144232">
    <property type="entry name" value="HIT/MYND zinc finger-like"/>
    <property type="match status" value="1"/>
</dbReference>
<evidence type="ECO:0000256" key="2">
    <source>
        <dbReference type="ARBA" id="ARBA00022771"/>
    </source>
</evidence>
<protein>
    <recommendedName>
        <fullName evidence="5">MYND-type domain-containing protein</fullName>
    </recommendedName>
</protein>
<keyword evidence="2 4" id="KW-0863">Zinc-finger</keyword>
<evidence type="ECO:0000313" key="7">
    <source>
        <dbReference type="Proteomes" id="UP001608902"/>
    </source>
</evidence>
<keyword evidence="3" id="KW-0862">Zinc</keyword>
<dbReference type="AlphaFoldDB" id="A0ABD6ELS6"/>
<dbReference type="PROSITE" id="PS01360">
    <property type="entry name" value="ZF_MYND_1"/>
    <property type="match status" value="1"/>
</dbReference>
<proteinExistence type="predicted"/>
<dbReference type="PROSITE" id="PS50865">
    <property type="entry name" value="ZF_MYND_2"/>
    <property type="match status" value="1"/>
</dbReference>
<dbReference type="GO" id="GO:0008270">
    <property type="term" value="F:zinc ion binding"/>
    <property type="evidence" value="ECO:0007669"/>
    <property type="project" value="UniProtKB-KW"/>
</dbReference>
<evidence type="ECO:0000256" key="1">
    <source>
        <dbReference type="ARBA" id="ARBA00022723"/>
    </source>
</evidence>
<comment type="caution">
    <text evidence="6">The sequence shown here is derived from an EMBL/GenBank/DDBJ whole genome shotgun (WGS) entry which is preliminary data.</text>
</comment>
<dbReference type="InterPro" id="IPR046341">
    <property type="entry name" value="SET_dom_sf"/>
</dbReference>
<gene>
    <name evidence="6" type="ORF">AB6A40_005813</name>
</gene>
<evidence type="ECO:0000313" key="6">
    <source>
        <dbReference type="EMBL" id="MFH4979104.1"/>
    </source>
</evidence>
<dbReference type="PANTHER" id="PTHR12197:SF251">
    <property type="entry name" value="EG:BACR7C10.4 PROTEIN"/>
    <property type="match status" value="1"/>
</dbReference>
<evidence type="ECO:0000259" key="5">
    <source>
        <dbReference type="PROSITE" id="PS50865"/>
    </source>
</evidence>
<dbReference type="EMBL" id="JBGFUD010003854">
    <property type="protein sequence ID" value="MFH4979104.1"/>
    <property type="molecule type" value="Genomic_DNA"/>
</dbReference>
<organism evidence="6 7">
    <name type="scientific">Gnathostoma spinigerum</name>
    <dbReference type="NCBI Taxonomy" id="75299"/>
    <lineage>
        <taxon>Eukaryota</taxon>
        <taxon>Metazoa</taxon>
        <taxon>Ecdysozoa</taxon>
        <taxon>Nematoda</taxon>
        <taxon>Chromadorea</taxon>
        <taxon>Rhabditida</taxon>
        <taxon>Spirurina</taxon>
        <taxon>Gnathostomatomorpha</taxon>
        <taxon>Gnathostomatoidea</taxon>
        <taxon>Gnathostomatidae</taxon>
        <taxon>Gnathostoma</taxon>
    </lineage>
</organism>
<accession>A0ABD6ELS6</accession>
<dbReference type="PANTHER" id="PTHR12197">
    <property type="entry name" value="HISTONE-LYSINE N-METHYLTRANSFERASE SMYD"/>
    <property type="match status" value="1"/>
</dbReference>
<reference evidence="6 7" key="1">
    <citation type="submission" date="2024-08" db="EMBL/GenBank/DDBJ databases">
        <title>Gnathostoma spinigerum genome.</title>
        <authorList>
            <person name="Gonzalez-Bertolin B."/>
            <person name="Monzon S."/>
            <person name="Zaballos A."/>
            <person name="Jimenez P."/>
            <person name="Dekumyoy P."/>
            <person name="Varona S."/>
            <person name="Cuesta I."/>
            <person name="Sumanam S."/>
            <person name="Adisakwattana P."/>
            <person name="Gasser R.B."/>
            <person name="Hernandez-Gonzalez A."/>
            <person name="Young N.D."/>
            <person name="Perteguer M.J."/>
        </authorList>
    </citation>
    <scope>NUCLEOTIDE SEQUENCE [LARGE SCALE GENOMIC DNA]</scope>
    <source>
        <strain evidence="6">AL3</strain>
        <tissue evidence="6">Liver</tissue>
    </source>
</reference>
<keyword evidence="1" id="KW-0479">Metal-binding</keyword>
<feature type="domain" description="MYND-type" evidence="5">
    <location>
        <begin position="24"/>
        <end position="63"/>
    </location>
</feature>
<name>A0ABD6ELS6_9BILA</name>
<dbReference type="Proteomes" id="UP001608902">
    <property type="component" value="Unassembled WGS sequence"/>
</dbReference>
<dbReference type="SUPFAM" id="SSF82199">
    <property type="entry name" value="SET domain"/>
    <property type="match status" value="1"/>
</dbReference>
<dbReference type="Gene3D" id="1.10.220.160">
    <property type="match status" value="1"/>
</dbReference>